<gene>
    <name evidence="1" type="ORF">SDC9_72604</name>
</gene>
<comment type="caution">
    <text evidence="1">The sequence shown here is derived from an EMBL/GenBank/DDBJ whole genome shotgun (WGS) entry which is preliminary data.</text>
</comment>
<name>A0A644YHZ3_9ZZZZ</name>
<proteinExistence type="predicted"/>
<protein>
    <submittedName>
        <fullName evidence="1">Uncharacterized protein</fullName>
    </submittedName>
</protein>
<organism evidence="1">
    <name type="scientific">bioreactor metagenome</name>
    <dbReference type="NCBI Taxonomy" id="1076179"/>
    <lineage>
        <taxon>unclassified sequences</taxon>
        <taxon>metagenomes</taxon>
        <taxon>ecological metagenomes</taxon>
    </lineage>
</organism>
<evidence type="ECO:0000313" key="1">
    <source>
        <dbReference type="EMBL" id="MPM26103.1"/>
    </source>
</evidence>
<reference evidence="1" key="1">
    <citation type="submission" date="2019-08" db="EMBL/GenBank/DDBJ databases">
        <authorList>
            <person name="Kucharzyk K."/>
            <person name="Murdoch R.W."/>
            <person name="Higgins S."/>
            <person name="Loffler F."/>
        </authorList>
    </citation>
    <scope>NUCLEOTIDE SEQUENCE</scope>
</reference>
<dbReference type="AlphaFoldDB" id="A0A644YHZ3"/>
<sequence>MAIGKRRVGQLQAGKAVLQQLVEIHVRVGNSGAAQGFVAVLEMRCGECRVVPGHVRRQVAEDLCVAARLAFGGDGGAVEQHVGMAVGAVDVPVLQLRGGGQYVVGVVGGVGQEVFKHHGEQVFARKALGDLLRLGGHGHGVAVVDDDGFHLGAEGGVAFMQQGVANRAHVDGARAAVAKQIRALQGRALEGIDTGRRQQQTACAVLPCPHQRGQAGNGADGIAAAACALHAVVHADGGLRRGAVVARKLADLLNGQAADFRGALGRPLQGAFLQRLPA</sequence>
<dbReference type="EMBL" id="VSSQ01004650">
    <property type="protein sequence ID" value="MPM26103.1"/>
    <property type="molecule type" value="Genomic_DNA"/>
</dbReference>
<accession>A0A644YHZ3</accession>